<protein>
    <recommendedName>
        <fullName evidence="3">Pentatricopeptide repeat-containing protein</fullName>
    </recommendedName>
</protein>
<evidence type="ECO:0008006" key="3">
    <source>
        <dbReference type="Google" id="ProtNLM"/>
    </source>
</evidence>
<dbReference type="Proteomes" id="UP001154282">
    <property type="component" value="Unassembled WGS sequence"/>
</dbReference>
<reference evidence="1" key="1">
    <citation type="submission" date="2022-08" db="EMBL/GenBank/DDBJ databases">
        <authorList>
            <person name="Gutierrez-Valencia J."/>
        </authorList>
    </citation>
    <scope>NUCLEOTIDE SEQUENCE</scope>
</reference>
<dbReference type="PANTHER" id="PTHR47926">
    <property type="entry name" value="PENTATRICOPEPTIDE REPEAT-CONTAINING PROTEIN"/>
    <property type="match status" value="1"/>
</dbReference>
<sequence>MKLIELDPSDPTPFVMLSNIYAAGGRWTDAERIRMMINDRRLKKLPGYSLMGVA</sequence>
<organism evidence="1 2">
    <name type="scientific">Linum tenue</name>
    <dbReference type="NCBI Taxonomy" id="586396"/>
    <lineage>
        <taxon>Eukaryota</taxon>
        <taxon>Viridiplantae</taxon>
        <taxon>Streptophyta</taxon>
        <taxon>Embryophyta</taxon>
        <taxon>Tracheophyta</taxon>
        <taxon>Spermatophyta</taxon>
        <taxon>Magnoliopsida</taxon>
        <taxon>eudicotyledons</taxon>
        <taxon>Gunneridae</taxon>
        <taxon>Pentapetalae</taxon>
        <taxon>rosids</taxon>
        <taxon>fabids</taxon>
        <taxon>Malpighiales</taxon>
        <taxon>Linaceae</taxon>
        <taxon>Linum</taxon>
    </lineage>
</organism>
<dbReference type="GO" id="GO:0009451">
    <property type="term" value="P:RNA modification"/>
    <property type="evidence" value="ECO:0007669"/>
    <property type="project" value="InterPro"/>
</dbReference>
<accession>A0AAV0HPH6</accession>
<name>A0AAV0HPH6_9ROSI</name>
<dbReference type="InterPro" id="IPR046960">
    <property type="entry name" value="PPR_At4g14850-like_plant"/>
</dbReference>
<dbReference type="AlphaFoldDB" id="A0AAV0HPH6"/>
<gene>
    <name evidence="1" type="ORF">LITE_LOCUS5231</name>
</gene>
<comment type="caution">
    <text evidence="1">The sequence shown here is derived from an EMBL/GenBank/DDBJ whole genome shotgun (WGS) entry which is preliminary data.</text>
</comment>
<dbReference type="EMBL" id="CAMGYJ010000002">
    <property type="protein sequence ID" value="CAI0386808.1"/>
    <property type="molecule type" value="Genomic_DNA"/>
</dbReference>
<dbReference type="GO" id="GO:0003723">
    <property type="term" value="F:RNA binding"/>
    <property type="evidence" value="ECO:0007669"/>
    <property type="project" value="InterPro"/>
</dbReference>
<keyword evidence="2" id="KW-1185">Reference proteome</keyword>
<dbReference type="InterPro" id="IPR046848">
    <property type="entry name" value="E_motif"/>
</dbReference>
<evidence type="ECO:0000313" key="2">
    <source>
        <dbReference type="Proteomes" id="UP001154282"/>
    </source>
</evidence>
<evidence type="ECO:0000313" key="1">
    <source>
        <dbReference type="EMBL" id="CAI0386808.1"/>
    </source>
</evidence>
<dbReference type="Pfam" id="PF20431">
    <property type="entry name" value="E_motif"/>
    <property type="match status" value="1"/>
</dbReference>
<proteinExistence type="predicted"/>